<dbReference type="InterPro" id="IPR001680">
    <property type="entry name" value="WD40_rpt"/>
</dbReference>
<reference evidence="7" key="2">
    <citation type="submission" date="2023-06" db="EMBL/GenBank/DDBJ databases">
        <authorList>
            <person name="Ma L."/>
            <person name="Liu K.-W."/>
            <person name="Li Z."/>
            <person name="Hsiao Y.-Y."/>
            <person name="Qi Y."/>
            <person name="Fu T."/>
            <person name="Tang G."/>
            <person name="Zhang D."/>
            <person name="Sun W.-H."/>
            <person name="Liu D.-K."/>
            <person name="Li Y."/>
            <person name="Chen G.-Z."/>
            <person name="Liu X.-D."/>
            <person name="Liao X.-Y."/>
            <person name="Jiang Y.-T."/>
            <person name="Yu X."/>
            <person name="Hao Y."/>
            <person name="Huang J."/>
            <person name="Zhao X.-W."/>
            <person name="Ke S."/>
            <person name="Chen Y.-Y."/>
            <person name="Wu W.-L."/>
            <person name="Hsu J.-L."/>
            <person name="Lin Y.-F."/>
            <person name="Huang M.-D."/>
            <person name="Li C.-Y."/>
            <person name="Huang L."/>
            <person name="Wang Z.-W."/>
            <person name="Zhao X."/>
            <person name="Zhong W.-Y."/>
            <person name="Peng D.-H."/>
            <person name="Ahmad S."/>
            <person name="Lan S."/>
            <person name="Zhang J.-S."/>
            <person name="Tsai W.-C."/>
            <person name="Van De Peer Y."/>
            <person name="Liu Z.-J."/>
        </authorList>
    </citation>
    <scope>NUCLEOTIDE SEQUENCE</scope>
    <source>
        <strain evidence="7">SCP</strain>
        <tissue evidence="7">Leaves</tissue>
    </source>
</reference>
<dbReference type="InterPro" id="IPR036372">
    <property type="entry name" value="BEACH_dom_sf"/>
</dbReference>
<dbReference type="Proteomes" id="UP001179952">
    <property type="component" value="Unassembled WGS sequence"/>
</dbReference>
<dbReference type="Pfam" id="PF20425">
    <property type="entry name" value="Neurobeachin"/>
    <property type="match status" value="1"/>
</dbReference>
<feature type="region of interest" description="Disordered" evidence="4">
    <location>
        <begin position="1384"/>
        <end position="1429"/>
    </location>
</feature>
<dbReference type="SUPFAM" id="SSF50978">
    <property type="entry name" value="WD40 repeat-like"/>
    <property type="match status" value="1"/>
</dbReference>
<feature type="domain" description="BEACH" evidence="5">
    <location>
        <begin position="1608"/>
        <end position="1898"/>
    </location>
</feature>
<dbReference type="SUPFAM" id="SSF50729">
    <property type="entry name" value="PH domain-like"/>
    <property type="match status" value="1"/>
</dbReference>
<dbReference type="InterPro" id="IPR036322">
    <property type="entry name" value="WD40_repeat_dom_sf"/>
</dbReference>
<dbReference type="InterPro" id="IPR023362">
    <property type="entry name" value="PH-BEACH_dom"/>
</dbReference>
<dbReference type="InterPro" id="IPR011993">
    <property type="entry name" value="PH-like_dom_sf"/>
</dbReference>
<dbReference type="InterPro" id="IPR013320">
    <property type="entry name" value="ConA-like_dom_sf"/>
</dbReference>
<accession>A0AAV9BG58</accession>
<protein>
    <submittedName>
        <fullName evidence="7">Uncharacterized protein</fullName>
    </submittedName>
</protein>
<evidence type="ECO:0000313" key="8">
    <source>
        <dbReference type="Proteomes" id="UP001179952"/>
    </source>
</evidence>
<evidence type="ECO:0000256" key="4">
    <source>
        <dbReference type="SAM" id="MobiDB-lite"/>
    </source>
</evidence>
<gene>
    <name evidence="7" type="ORF">QJS04_geneDACA005727</name>
</gene>
<dbReference type="SMART" id="SM01026">
    <property type="entry name" value="Beach"/>
    <property type="match status" value="1"/>
</dbReference>
<keyword evidence="1 3" id="KW-0853">WD repeat</keyword>
<dbReference type="InterPro" id="IPR050865">
    <property type="entry name" value="BEACH_Domain"/>
</dbReference>
<dbReference type="PROSITE" id="PS51783">
    <property type="entry name" value="PH_BEACH"/>
    <property type="match status" value="1"/>
</dbReference>
<name>A0AAV9BG58_ACOGR</name>
<dbReference type="CDD" id="cd06071">
    <property type="entry name" value="Beach"/>
    <property type="match status" value="1"/>
</dbReference>
<evidence type="ECO:0000259" key="5">
    <source>
        <dbReference type="PROSITE" id="PS50197"/>
    </source>
</evidence>
<keyword evidence="8" id="KW-1185">Reference proteome</keyword>
<evidence type="ECO:0000259" key="6">
    <source>
        <dbReference type="PROSITE" id="PS51783"/>
    </source>
</evidence>
<dbReference type="Pfam" id="PF15787">
    <property type="entry name" value="DUF4704"/>
    <property type="match status" value="1"/>
</dbReference>
<feature type="compositionally biased region" description="Basic and acidic residues" evidence="4">
    <location>
        <begin position="1399"/>
        <end position="1425"/>
    </location>
</feature>
<feature type="domain" description="BEACH-type PH" evidence="6">
    <location>
        <begin position="1433"/>
        <end position="1584"/>
    </location>
</feature>
<evidence type="ECO:0000256" key="3">
    <source>
        <dbReference type="PROSITE-ProRule" id="PRU00221"/>
    </source>
</evidence>
<dbReference type="InterPro" id="IPR000409">
    <property type="entry name" value="BEACH_dom"/>
</dbReference>
<feature type="repeat" description="WD" evidence="3">
    <location>
        <begin position="2034"/>
        <end position="2075"/>
    </location>
</feature>
<dbReference type="InterPro" id="IPR019775">
    <property type="entry name" value="WD40_repeat_CS"/>
</dbReference>
<dbReference type="PANTHER" id="PTHR13743:SF112">
    <property type="entry name" value="BEACH DOMAIN-CONTAINING PROTEIN"/>
    <property type="match status" value="1"/>
</dbReference>
<dbReference type="FunFam" id="1.10.1540.10:FF:000001">
    <property type="entry name" value="neurobeachin isoform X1"/>
    <property type="match status" value="1"/>
</dbReference>
<dbReference type="PROSITE" id="PS50197">
    <property type="entry name" value="BEACH"/>
    <property type="match status" value="1"/>
</dbReference>
<dbReference type="InterPro" id="IPR031570">
    <property type="entry name" value="NBEA/BDCP_DUF4704"/>
</dbReference>
<dbReference type="Gene3D" id="2.60.120.200">
    <property type="match status" value="1"/>
</dbReference>
<dbReference type="PROSITE" id="PS50082">
    <property type="entry name" value="WD_REPEATS_2"/>
    <property type="match status" value="1"/>
</dbReference>
<dbReference type="PANTHER" id="PTHR13743">
    <property type="entry name" value="BEIGE/BEACH-RELATED"/>
    <property type="match status" value="1"/>
</dbReference>
<dbReference type="SUPFAM" id="SSF81837">
    <property type="entry name" value="BEACH domain"/>
    <property type="match status" value="1"/>
</dbReference>
<dbReference type="Pfam" id="PF13385">
    <property type="entry name" value="Laminin_G_3"/>
    <property type="match status" value="1"/>
</dbReference>
<organism evidence="7 8">
    <name type="scientific">Acorus gramineus</name>
    <name type="common">Dwarf sweet flag</name>
    <dbReference type="NCBI Taxonomy" id="55184"/>
    <lineage>
        <taxon>Eukaryota</taxon>
        <taxon>Viridiplantae</taxon>
        <taxon>Streptophyta</taxon>
        <taxon>Embryophyta</taxon>
        <taxon>Tracheophyta</taxon>
        <taxon>Spermatophyta</taxon>
        <taxon>Magnoliopsida</taxon>
        <taxon>Liliopsida</taxon>
        <taxon>Acoraceae</taxon>
        <taxon>Acorus</taxon>
    </lineage>
</organism>
<dbReference type="Gene3D" id="1.10.1540.10">
    <property type="entry name" value="BEACH domain"/>
    <property type="match status" value="1"/>
</dbReference>
<keyword evidence="2" id="KW-0677">Repeat</keyword>
<evidence type="ECO:0000256" key="1">
    <source>
        <dbReference type="ARBA" id="ARBA00022574"/>
    </source>
</evidence>
<dbReference type="Pfam" id="PF20426">
    <property type="entry name" value="NBCH_WD40"/>
    <property type="match status" value="1"/>
</dbReference>
<dbReference type="EMBL" id="JAUJYN010000003">
    <property type="protein sequence ID" value="KAK1275119.1"/>
    <property type="molecule type" value="Genomic_DNA"/>
</dbReference>
<dbReference type="Pfam" id="PF02138">
    <property type="entry name" value="Beach"/>
    <property type="match status" value="1"/>
</dbReference>
<dbReference type="InterPro" id="IPR046852">
    <property type="entry name" value="Neurobeachin_a-sol"/>
</dbReference>
<dbReference type="PROSITE" id="PS50294">
    <property type="entry name" value="WD_REPEATS_REGION"/>
    <property type="match status" value="1"/>
</dbReference>
<dbReference type="Gene3D" id="2.130.10.10">
    <property type="entry name" value="YVTN repeat-like/Quinoprotein amine dehydrogenase"/>
    <property type="match status" value="1"/>
</dbReference>
<proteinExistence type="predicted"/>
<dbReference type="SMART" id="SM00320">
    <property type="entry name" value="WD40"/>
    <property type="match status" value="5"/>
</dbReference>
<evidence type="ECO:0000256" key="2">
    <source>
        <dbReference type="ARBA" id="ARBA00022737"/>
    </source>
</evidence>
<comment type="caution">
    <text evidence="7">The sequence shown here is derived from an EMBL/GenBank/DDBJ whole genome shotgun (WGS) entry which is preliminary data.</text>
</comment>
<evidence type="ECO:0000313" key="7">
    <source>
        <dbReference type="EMBL" id="KAK1275119.1"/>
    </source>
</evidence>
<dbReference type="InterPro" id="IPR015943">
    <property type="entry name" value="WD40/YVTN_repeat-like_dom_sf"/>
</dbReference>
<sequence length="2278" mass="257035">MNGQSSESLRNYGLDIFQRLLKDSISNRTSCVRAGMLSFLLDWFPLEVDDGIIMKISQLIQIVGGHSISGKDIRRIFALLRSEKIGSSEMYCTLLLNSIHSMLKDKGPTSFFDFSGVESGIVINTPVQWPYSKGFSFSCWIRVEKFPEVEMMDLFHFLTDNGRGCSAMLGKERLTFESVNQKRQMVSMYLDLVPKKWHFLCITHSIGRAFSGGSMLRCYVDGNLVSTEKCRYAKINDLMTHCTIGKFDAPPIVEENSPRPVEGSSPFIGQIGPIYMFGDALSSDQIKGIYYLGPNYMYSFHGNEVEPSDAIRSGIFDAKDGLASKIIFGLNAQASDGRNLFNVSSMIDHVLDKNIFEAKVMAGTQLCSRRLLQQIIYCVGGVSVFFPLLTQFGGSEEEDVQCEYILIKSIARDKLAAEVIELVASVLDGNLANQQQMHLLSGFSIIGFLFQSVPPEQLNVKTVTALKHMLDIVRNCGLSELLMKDAISKLYLNPHIWVYANYDVQRDLYMFLIKYFENDARLLTALCGLPRIIDIIRQFYWDKLEGRSAFGSKPLLHPTTGRIIGERPGREEIHKIRLLLLSLVEMSLRQEISASDIKTLVAFFEKSQDMVCIEDVLHMVIRALSQKELLASFIEQVNMLGGGHIFVNVLGRELEPIRLLGLQFIGKLLVGLPSEKKGQRFFNLTGNRSKSLTDSQRKANLHLQAFYQAVAEKLFQYPLSDHLCATLFDVLLGGASPKQVLQKRSQSDNYQSRRSGSNGTSSHFFLPQILVLIFKFLGLCEDSLMRKKVLGDLLNLLDSNPSNIEALMEYGWNSWLETSLKFGVFKNHKVSEIDDDISEERNLVRNVFSLVLSHYMYSIKGGYLQFEETVNFLLLQREQGELSSQILLRTIIEDLIGSLVDLSSDENIFVLQPCRDNTLYLLKLADEMLISELGCELLFPISSVSADHSSDFLELERQKDIKSAIIEALNGDADGQLLKQRSQGHESFISSENDVPADQWWKLYDKLWVLICAMNGKGPSKIYSRTSTTGGPSFGQRARGLVESLNIPAAEMAAVVVSGSIGNALGGKTSKGVDKAMLLRGEKCPRIIFRLVILYLSKSVLERASKCVQQFISLLPCLLASDDEHSKSRLHLFIWSLLATRKLSGMLDDGARFQLISHLIRETVNFGKSVIATSILGREDPSDASSSMKEISSISNLIQKERLLVAVVDEVRFMKTLITDRSKQLQEFHVRMDEVVSMDIRQRKMFDDENCINLDAILSSDDSRRVASQLAYDEDQQIVAEKWIHMFRALIDERGPWSAYSFPNEIVTHWKLDKTEDLWRRRPKLRRNYHFDEKLCHPPTITCNTATHLNESHSGTGSHFPEQMKHFLLKGVRGITEEVSLESIEDDTELSGMTSSLDKSSESEALDVVKDSKDQTDTALDRKDQSSSTAETEFSNEVLLSIPSVFITPKRKLAGRLAVMRHVLHFFGEFLVEGTGGSSVFKNFSDLINHGSTKCEQLTVLHKQKLQKFSLATVSTLPDNLVQDQQRKIKRHRRWNVGKIKAVHWTRYLLQYTAIEIFFHDSVAPVFLNFASQKDAKDAGMLIVSKRNELLSPKGNLKDKNGAISFIDRRIAVEMAENARESWRRREMSNFEYLMVLNTLAGRSYNDLTQYPVFPWVLADYSSEKLDFNKSSTFRDLSKPVGALDIKRFEVFEDRYHNFCDPDIPSFYYGSHYSSMGIVLYYLLRLEPFTALHRNLQGGKFDHADRLFQSIEGTYRNCLSNTSDVKELIPEFFYMPEFLTNSNSYHLGVKQDGEPLCDVSLPPWAKGSLEEFIYKNRDALESEYVSSNLHHWIDLVFGYKQRGKPAVEAANIFYYLTYEGAVDMDAMEDESQRLAIEDQIANFGQTPIQIFRKKHPRRGPPIPIAHPLYFAPASITLTSMISISSSAILYIGTIESNIVFIDQGLTMSVKMWLSTQMQSGGNFTFSGSQEPFFGIGSDVLTRKVGIPLAENIELGAQCFTTLQTPTENFMVLCGNWENSFQVISLNDGRMVQNIRQHKDVVSCLAVSSDGSVLATGSYDTTVMVWEVSRARMTEKRFRNAQSELPRRDYVIVENPVHILCGHDDIITCLYVSVELDIVISGSRDGTCIFHTLRDGKYVRSIRHPSNGPLSRLAASQHGRVVFYADNDLSLHMYSINGKHIATSESNGRINCVAISSCGEFLVCAGDHGHIFLRSMHSLDIVKRYEGVGKIITSLTVTPEECFLAGTKDGNLLIYSIENPQLRRGSLQRNMKSKSYATG</sequence>
<reference evidence="7" key="1">
    <citation type="journal article" date="2023" name="Nat. Commun.">
        <title>Diploid and tetraploid genomes of Acorus and the evolution of monocots.</title>
        <authorList>
            <person name="Ma L."/>
            <person name="Liu K.W."/>
            <person name="Li Z."/>
            <person name="Hsiao Y.Y."/>
            <person name="Qi Y."/>
            <person name="Fu T."/>
            <person name="Tang G.D."/>
            <person name="Zhang D."/>
            <person name="Sun W.H."/>
            <person name="Liu D.K."/>
            <person name="Li Y."/>
            <person name="Chen G.Z."/>
            <person name="Liu X.D."/>
            <person name="Liao X.Y."/>
            <person name="Jiang Y.T."/>
            <person name="Yu X."/>
            <person name="Hao Y."/>
            <person name="Huang J."/>
            <person name="Zhao X.W."/>
            <person name="Ke S."/>
            <person name="Chen Y.Y."/>
            <person name="Wu W.L."/>
            <person name="Hsu J.L."/>
            <person name="Lin Y.F."/>
            <person name="Huang M.D."/>
            <person name="Li C.Y."/>
            <person name="Huang L."/>
            <person name="Wang Z.W."/>
            <person name="Zhao X."/>
            <person name="Zhong W.Y."/>
            <person name="Peng D.H."/>
            <person name="Ahmad S."/>
            <person name="Lan S."/>
            <person name="Zhang J.S."/>
            <person name="Tsai W.C."/>
            <person name="Van de Peer Y."/>
            <person name="Liu Z.J."/>
        </authorList>
    </citation>
    <scope>NUCLEOTIDE SEQUENCE</scope>
    <source>
        <strain evidence="7">SCP</strain>
    </source>
</reference>
<dbReference type="PROSITE" id="PS00678">
    <property type="entry name" value="WD_REPEATS_1"/>
    <property type="match status" value="1"/>
</dbReference>
<dbReference type="SUPFAM" id="SSF49899">
    <property type="entry name" value="Concanavalin A-like lectins/glucanases"/>
    <property type="match status" value="1"/>
</dbReference>
<dbReference type="Pfam" id="PF14844">
    <property type="entry name" value="PH_BEACH"/>
    <property type="match status" value="1"/>
</dbReference>
<dbReference type="Gene3D" id="2.30.29.30">
    <property type="entry name" value="Pleckstrin-homology domain (PH domain)/Phosphotyrosine-binding domain (PTB)"/>
    <property type="match status" value="1"/>
</dbReference>
<dbReference type="InterPro" id="IPR046851">
    <property type="entry name" value="NBCH_WD40"/>
</dbReference>